<feature type="region of interest" description="Disordered" evidence="1">
    <location>
        <begin position="1"/>
        <end position="55"/>
    </location>
</feature>
<accession>A0ABS5Y532</accession>
<dbReference type="EMBL" id="JADOER010000011">
    <property type="protein sequence ID" value="MBT9312942.1"/>
    <property type="molecule type" value="Genomic_DNA"/>
</dbReference>
<gene>
    <name evidence="2" type="ORF">IXB28_12040</name>
</gene>
<sequence length="55" mass="6037">MSTNTNNNPTPQPTCQHKPGDVWEEGCCTSRQTAPQENQPVEKAVSEHKNSEAKA</sequence>
<keyword evidence="3" id="KW-1185">Reference proteome</keyword>
<dbReference type="Proteomes" id="UP001196661">
    <property type="component" value="Unassembled WGS sequence"/>
</dbReference>
<protein>
    <submittedName>
        <fullName evidence="2">Uncharacterized protein</fullName>
    </submittedName>
</protein>
<feature type="compositionally biased region" description="Basic and acidic residues" evidence="1">
    <location>
        <begin position="44"/>
        <end position="55"/>
    </location>
</feature>
<evidence type="ECO:0000313" key="2">
    <source>
        <dbReference type="EMBL" id="MBT9312942.1"/>
    </source>
</evidence>
<organism evidence="2 3">
    <name type="scientific">Leptothoe kymatousa TAU-MAC 1615</name>
    <dbReference type="NCBI Taxonomy" id="2364775"/>
    <lineage>
        <taxon>Bacteria</taxon>
        <taxon>Bacillati</taxon>
        <taxon>Cyanobacteriota</taxon>
        <taxon>Cyanophyceae</taxon>
        <taxon>Nodosilineales</taxon>
        <taxon>Cymatolegaceae</taxon>
        <taxon>Leptothoe</taxon>
        <taxon>Leptothoe kymatousa</taxon>
    </lineage>
</organism>
<comment type="caution">
    <text evidence="2">The sequence shown here is derived from an EMBL/GenBank/DDBJ whole genome shotgun (WGS) entry which is preliminary data.</text>
</comment>
<reference evidence="2 3" key="1">
    <citation type="journal article" date="2021" name="Mar. Drugs">
        <title>Genome Reduction and Secondary Metabolism of the Marine Sponge-Associated Cyanobacterium Leptothoe.</title>
        <authorList>
            <person name="Konstantinou D."/>
            <person name="Popin R.V."/>
            <person name="Fewer D.P."/>
            <person name="Sivonen K."/>
            <person name="Gkelis S."/>
        </authorList>
    </citation>
    <scope>NUCLEOTIDE SEQUENCE [LARGE SCALE GENOMIC DNA]</scope>
    <source>
        <strain evidence="2 3">TAU-MAC 1615</strain>
    </source>
</reference>
<feature type="compositionally biased region" description="Polar residues" evidence="1">
    <location>
        <begin position="29"/>
        <end position="39"/>
    </location>
</feature>
<proteinExistence type="predicted"/>
<evidence type="ECO:0000256" key="1">
    <source>
        <dbReference type="SAM" id="MobiDB-lite"/>
    </source>
</evidence>
<name>A0ABS5Y532_9CYAN</name>
<dbReference type="RefSeq" id="WP_215618843.1">
    <property type="nucleotide sequence ID" value="NZ_JADOER010000011.1"/>
</dbReference>
<evidence type="ECO:0000313" key="3">
    <source>
        <dbReference type="Proteomes" id="UP001196661"/>
    </source>
</evidence>